<protein>
    <recommendedName>
        <fullName evidence="8">ATP-dependent helicase BRM</fullName>
    </recommendedName>
</protein>
<dbReference type="PROSITE" id="PS51192">
    <property type="entry name" value="HELICASE_ATP_BIND_1"/>
    <property type="match status" value="1"/>
</dbReference>
<feature type="compositionally biased region" description="Low complexity" evidence="3">
    <location>
        <begin position="1249"/>
        <end position="1261"/>
    </location>
</feature>
<feature type="compositionally biased region" description="Basic and acidic residues" evidence="3">
    <location>
        <begin position="881"/>
        <end position="891"/>
    </location>
</feature>
<evidence type="ECO:0000256" key="3">
    <source>
        <dbReference type="SAM" id="MobiDB-lite"/>
    </source>
</evidence>
<feature type="compositionally biased region" description="Basic and acidic residues" evidence="3">
    <location>
        <begin position="914"/>
        <end position="935"/>
    </location>
</feature>
<name>A0A2Z6PQS2_TRISU</name>
<dbReference type="OrthoDB" id="6017at2759"/>
<dbReference type="PROSITE" id="PS51194">
    <property type="entry name" value="HELICASE_CTER"/>
    <property type="match status" value="1"/>
</dbReference>
<evidence type="ECO:0000259" key="5">
    <source>
        <dbReference type="PROSITE" id="PS51194"/>
    </source>
</evidence>
<dbReference type="SMART" id="SM00487">
    <property type="entry name" value="DEXDc"/>
    <property type="match status" value="1"/>
</dbReference>
<feature type="compositionally biased region" description="Polar residues" evidence="3">
    <location>
        <begin position="1184"/>
        <end position="1204"/>
    </location>
</feature>
<keyword evidence="2" id="KW-0103">Bromodomain</keyword>
<feature type="domain" description="Helicase C-terminal" evidence="5">
    <location>
        <begin position="398"/>
        <end position="575"/>
    </location>
</feature>
<keyword evidence="7" id="KW-1185">Reference proteome</keyword>
<dbReference type="FunFam" id="3.40.50.300:FF:000762">
    <property type="entry name" value="ATP-dependent helicase BRM"/>
    <property type="match status" value="1"/>
</dbReference>
<keyword evidence="1" id="KW-0378">Hydrolase</keyword>
<dbReference type="Proteomes" id="UP000242715">
    <property type="component" value="Unassembled WGS sequence"/>
</dbReference>
<evidence type="ECO:0008006" key="8">
    <source>
        <dbReference type="Google" id="ProtNLM"/>
    </source>
</evidence>
<dbReference type="SUPFAM" id="SSF47370">
    <property type="entry name" value="Bromodomain"/>
    <property type="match status" value="1"/>
</dbReference>
<gene>
    <name evidence="6" type="ORF">TSUD_179790</name>
</gene>
<dbReference type="Gene3D" id="3.40.50.10810">
    <property type="entry name" value="Tandem AAA-ATPase domain"/>
    <property type="match status" value="1"/>
</dbReference>
<dbReference type="InterPro" id="IPR000330">
    <property type="entry name" value="SNF2_N"/>
</dbReference>
<dbReference type="InterPro" id="IPR036427">
    <property type="entry name" value="Bromodomain-like_sf"/>
</dbReference>
<evidence type="ECO:0000256" key="1">
    <source>
        <dbReference type="ARBA" id="ARBA00022801"/>
    </source>
</evidence>
<dbReference type="Gene3D" id="1.20.920.10">
    <property type="entry name" value="Bromodomain-like"/>
    <property type="match status" value="1"/>
</dbReference>
<feature type="region of interest" description="Disordered" evidence="3">
    <location>
        <begin position="664"/>
        <end position="997"/>
    </location>
</feature>
<evidence type="ECO:0000313" key="6">
    <source>
        <dbReference type="EMBL" id="GAU48597.1"/>
    </source>
</evidence>
<reference evidence="7" key="1">
    <citation type="journal article" date="2017" name="Front. Plant Sci.">
        <title>Climate Clever Clovers: New Paradigm to Reduce the Environmental Footprint of Ruminants by Breeding Low Methanogenic Forages Utilizing Haplotype Variation.</title>
        <authorList>
            <person name="Kaur P."/>
            <person name="Appels R."/>
            <person name="Bayer P.E."/>
            <person name="Keeble-Gagnere G."/>
            <person name="Wang J."/>
            <person name="Hirakawa H."/>
            <person name="Shirasawa K."/>
            <person name="Vercoe P."/>
            <person name="Stefanova K."/>
            <person name="Durmic Z."/>
            <person name="Nichols P."/>
            <person name="Revell C."/>
            <person name="Isobe S.N."/>
            <person name="Edwards D."/>
            <person name="Erskine W."/>
        </authorList>
    </citation>
    <scope>NUCLEOTIDE SEQUENCE [LARGE SCALE GENOMIC DNA]</scope>
    <source>
        <strain evidence="7">cv. Daliak</strain>
    </source>
</reference>
<dbReference type="SUPFAM" id="SSF52540">
    <property type="entry name" value="P-loop containing nucleoside triphosphate hydrolases"/>
    <property type="match status" value="2"/>
</dbReference>
<feature type="compositionally biased region" description="Polar residues" evidence="3">
    <location>
        <begin position="1133"/>
        <end position="1143"/>
    </location>
</feature>
<sequence length="1296" mass="147291">MSSNDLSEEEVKAAAACAGEEVMIRNHFMEMNAPKDGSSSVSKYYNLAHAVNEKVFRQPSMLRAGTLREYQIVGLQWMLSLYNNKLNGILADEMGLGKTVQVMALIAYLMEFKGNYGPHLIIVPNAVLVNWKSELHTWLPSVSCIFYVGTKDHRSKLFSQEVMAMKFNVLVTTYEFIMYDRAKLSKIDWRYIIIDEAQRMKDRESVLARDLDRYRCHRRLLLTGTPLQNDLKELWSLLNLLLPEVFDNKKAFNDWFSKPFQKEDPNQNGEDDWLETEKKVIIIHRLHQILEPFMLRRRVEEVEGSLPPKVSIVLRCRMSAFQSAIYDWIKSTGTLRLNPEEEKRRMEKSPLYQAKQYKTLNNRCMELRKTCNHPLLNYPFFSDLSKDFMVKCCGKLWMLDRILIKLQRTGHRVLLFSTMTKLLDILEEYLQWRRLVYRRIDGTTALEDRESAIVDFNSPNSDCFIFLLSIRAAGRGLNLQSADTVVIYDPDPNPKNEEQAVARAHRIGQKREVKVIYMEAVVDKISSHQKEDELRNGGTVDMEDELAGKDRYVGSIESLIRSNIQQYKIDMADEVINAGRFDQRTTHEERRLTLETLLHDEERCQETVHDVPSLEEVNRMIARNEEEVELFDQMDEEDWLEEMTQYDQVPKWLRASTREVNAAIAASSKRPSKKNALSGGNVGFESNEVGSERRRGRPNGKNPNYKELEDEIGESSEEISEDKNEDSAHDEGEMGEFEDDGYSGADVAQHMNKDKLEDVTPSDAEYEFSRSLGGSRINHVVEEGGSSASSADGQRLTQTVSPSVSSRKFGSLSALDAKPRSVSKRTGDELEEGEIAVSGESHMHHQQSGSWIHDRDEGEEEQVLQIPKIKRKRSLRVRPRHTVERPEDKSGSEMASLQRGEPSLLPGHKYHLQTRMDPESKPFGDSSSSKHDKNESILTNKRNLPSRKVANASKSHVPSKFSRLNYISAPSEDNGEHSRESLKGKPNNLSGSSAHGTKMTEIIKRRCKNVISKLQRRIDKEGQQIVPLLTDLWKRIENSGFSGDNGNNLLDLRKIDQRIDKLNYSGVMELVFDVQFMLKNAMHFYGYSYEVRSEARKVHDLFFDILKIAFSDIDFGEARNALSFSSQISASTVATPRQATVGPSNKRKRGKTDTETDPFPTKKPLERGSTSNGESGRIKVQLPQKVSRTGSGSGSAREQLQQDSPLLLVHPGDLVVCKKKRNEREKSSVKPRIGSAGPISPPNMVPAMRSPTSGSGSSTPRAGNAQRPNGSGLSFGWANPVKRMRTDYGKRRPSHM</sequence>
<evidence type="ECO:0000259" key="4">
    <source>
        <dbReference type="PROSITE" id="PS51192"/>
    </source>
</evidence>
<feature type="compositionally biased region" description="Basic and acidic residues" evidence="3">
    <location>
        <begin position="974"/>
        <end position="983"/>
    </location>
</feature>
<dbReference type="InterPro" id="IPR027417">
    <property type="entry name" value="P-loop_NTPase"/>
</dbReference>
<accession>A0A2Z6PQS2</accession>
<dbReference type="GO" id="GO:0005524">
    <property type="term" value="F:ATP binding"/>
    <property type="evidence" value="ECO:0007669"/>
    <property type="project" value="InterPro"/>
</dbReference>
<dbReference type="FunFam" id="3.40.50.10810:FF:000017">
    <property type="entry name" value="ATP-dependent helicase BRM"/>
    <property type="match status" value="1"/>
</dbReference>
<feature type="compositionally biased region" description="Acidic residues" evidence="3">
    <location>
        <begin position="708"/>
        <end position="720"/>
    </location>
</feature>
<dbReference type="Pfam" id="PF00176">
    <property type="entry name" value="SNF2-rel_dom"/>
    <property type="match status" value="1"/>
</dbReference>
<dbReference type="FunFam" id="1.20.920.10:FF:000038">
    <property type="entry name" value="Brahma1"/>
    <property type="match status" value="1"/>
</dbReference>
<feature type="compositionally biased region" description="Basic residues" evidence="3">
    <location>
        <begin position="868"/>
        <end position="880"/>
    </location>
</feature>
<dbReference type="Pfam" id="PF00271">
    <property type="entry name" value="Helicase_C"/>
    <property type="match status" value="1"/>
</dbReference>
<feature type="region of interest" description="Disordered" evidence="3">
    <location>
        <begin position="1220"/>
        <end position="1296"/>
    </location>
</feature>
<dbReference type="InterPro" id="IPR014001">
    <property type="entry name" value="Helicase_ATP-bd"/>
</dbReference>
<dbReference type="InterPro" id="IPR049730">
    <property type="entry name" value="SNF2/RAD54-like_C"/>
</dbReference>
<dbReference type="GO" id="GO:0016787">
    <property type="term" value="F:hydrolase activity"/>
    <property type="evidence" value="ECO:0007669"/>
    <property type="project" value="UniProtKB-KW"/>
</dbReference>
<dbReference type="InterPro" id="IPR001487">
    <property type="entry name" value="Bromodomain"/>
</dbReference>
<evidence type="ECO:0000313" key="7">
    <source>
        <dbReference type="Proteomes" id="UP000242715"/>
    </source>
</evidence>
<dbReference type="SMART" id="SM00490">
    <property type="entry name" value="HELICc"/>
    <property type="match status" value="1"/>
</dbReference>
<proteinExistence type="predicted"/>
<feature type="region of interest" description="Disordered" evidence="3">
    <location>
        <begin position="1133"/>
        <end position="1206"/>
    </location>
</feature>
<dbReference type="InterPro" id="IPR038718">
    <property type="entry name" value="SNF2-like_sf"/>
</dbReference>
<dbReference type="SMART" id="SM00297">
    <property type="entry name" value="BROMO"/>
    <property type="match status" value="1"/>
</dbReference>
<feature type="compositionally biased region" description="Basic and acidic residues" evidence="3">
    <location>
        <begin position="721"/>
        <end position="732"/>
    </location>
</feature>
<feature type="domain" description="Helicase ATP-binding" evidence="4">
    <location>
        <begin position="79"/>
        <end position="244"/>
    </location>
</feature>
<dbReference type="Gene3D" id="3.40.50.300">
    <property type="entry name" value="P-loop containing nucleotide triphosphate hydrolases"/>
    <property type="match status" value="1"/>
</dbReference>
<organism evidence="6 7">
    <name type="scientific">Trifolium subterraneum</name>
    <name type="common">Subterranean clover</name>
    <dbReference type="NCBI Taxonomy" id="3900"/>
    <lineage>
        <taxon>Eukaryota</taxon>
        <taxon>Viridiplantae</taxon>
        <taxon>Streptophyta</taxon>
        <taxon>Embryophyta</taxon>
        <taxon>Tracheophyta</taxon>
        <taxon>Spermatophyta</taxon>
        <taxon>Magnoliopsida</taxon>
        <taxon>eudicotyledons</taxon>
        <taxon>Gunneridae</taxon>
        <taxon>Pentapetalae</taxon>
        <taxon>rosids</taxon>
        <taxon>fabids</taxon>
        <taxon>Fabales</taxon>
        <taxon>Fabaceae</taxon>
        <taxon>Papilionoideae</taxon>
        <taxon>50 kb inversion clade</taxon>
        <taxon>NPAAA clade</taxon>
        <taxon>Hologalegina</taxon>
        <taxon>IRL clade</taxon>
        <taxon>Trifolieae</taxon>
        <taxon>Trifolium</taxon>
    </lineage>
</organism>
<dbReference type="EMBL" id="DF974446">
    <property type="protein sequence ID" value="GAU48597.1"/>
    <property type="molecule type" value="Genomic_DNA"/>
</dbReference>
<dbReference type="PANTHER" id="PTHR10799">
    <property type="entry name" value="SNF2/RAD54 HELICASE FAMILY"/>
    <property type="match status" value="1"/>
</dbReference>
<evidence type="ECO:0000256" key="2">
    <source>
        <dbReference type="ARBA" id="ARBA00023117"/>
    </source>
</evidence>
<dbReference type="InterPro" id="IPR001650">
    <property type="entry name" value="Helicase_C-like"/>
</dbReference>
<feature type="compositionally biased region" description="Polar residues" evidence="3">
    <location>
        <begin position="795"/>
        <end position="808"/>
    </location>
</feature>
<dbReference type="CDD" id="cd18793">
    <property type="entry name" value="SF2_C_SNF"/>
    <property type="match status" value="1"/>
</dbReference>